<dbReference type="EMBL" id="BARU01039915">
    <property type="protein sequence ID" value="GAH86345.1"/>
    <property type="molecule type" value="Genomic_DNA"/>
</dbReference>
<accession>X1JY75</accession>
<dbReference type="AlphaFoldDB" id="X1JY75"/>
<reference evidence="1" key="1">
    <citation type="journal article" date="2014" name="Front. Microbiol.">
        <title>High frequency of phylogenetically diverse reductive dehalogenase-homologous genes in deep subseafloor sedimentary metagenomes.</title>
        <authorList>
            <person name="Kawai M."/>
            <person name="Futagami T."/>
            <person name="Toyoda A."/>
            <person name="Takaki Y."/>
            <person name="Nishi S."/>
            <person name="Hori S."/>
            <person name="Arai W."/>
            <person name="Tsubouchi T."/>
            <person name="Morono Y."/>
            <person name="Uchiyama I."/>
            <person name="Ito T."/>
            <person name="Fujiyama A."/>
            <person name="Inagaki F."/>
            <person name="Takami H."/>
        </authorList>
    </citation>
    <scope>NUCLEOTIDE SEQUENCE</scope>
    <source>
        <strain evidence="1">Expedition CK06-06</strain>
    </source>
</reference>
<gene>
    <name evidence="1" type="ORF">S03H2_61797</name>
</gene>
<organism evidence="1">
    <name type="scientific">marine sediment metagenome</name>
    <dbReference type="NCBI Taxonomy" id="412755"/>
    <lineage>
        <taxon>unclassified sequences</taxon>
        <taxon>metagenomes</taxon>
        <taxon>ecological metagenomes</taxon>
    </lineage>
</organism>
<protein>
    <submittedName>
        <fullName evidence="1">Uncharacterized protein</fullName>
    </submittedName>
</protein>
<sequence length="195" mass="21129">MKMSLMLDWDESFSMQANVISPGPQRMVLKGYITERRPDGLYAAPLLPQLFFGVDGTQLSSWRQYLPTAGSQVILSRSGGQPSIPKEELFWRRIGDTVSPQVGVYSVGQKMPGSLMPISQAALSLGGTEKGKFYELHIDTDGIPDPSRAVNALIVGLRNRGVETVWASADAKTISLQIAGSPTSWPVILGLLPSI</sequence>
<name>X1JY75_9ZZZZ</name>
<proteinExistence type="predicted"/>
<evidence type="ECO:0000313" key="1">
    <source>
        <dbReference type="EMBL" id="GAH86345.1"/>
    </source>
</evidence>
<comment type="caution">
    <text evidence="1">The sequence shown here is derived from an EMBL/GenBank/DDBJ whole genome shotgun (WGS) entry which is preliminary data.</text>
</comment>
<feature type="non-terminal residue" evidence="1">
    <location>
        <position position="195"/>
    </location>
</feature>